<keyword evidence="3" id="KW-0597">Phosphoprotein</keyword>
<evidence type="ECO:0000256" key="2">
    <source>
        <dbReference type="ARBA" id="ARBA00010231"/>
    </source>
</evidence>
<dbReference type="AlphaFoldDB" id="A0A094Q8H3"/>
<keyword evidence="5" id="KW-0460">Magnesium</keyword>
<dbReference type="EMBL" id="JNSK01000009">
    <property type="protein sequence ID" value="KGA19697.1"/>
    <property type="molecule type" value="Genomic_DNA"/>
</dbReference>
<dbReference type="GO" id="GO:0006166">
    <property type="term" value="P:purine ribonucleoside salvage"/>
    <property type="evidence" value="ECO:0007669"/>
    <property type="project" value="TreeGrafter"/>
</dbReference>
<keyword evidence="6" id="KW-0413">Isomerase</keyword>
<dbReference type="Gene3D" id="3.30.310.50">
    <property type="entry name" value="Alpha-D-phosphohexomutase, C-terminal domain"/>
    <property type="match status" value="1"/>
</dbReference>
<dbReference type="InterPro" id="IPR005846">
    <property type="entry name" value="A-D-PHexomutase_a/b/a-III"/>
</dbReference>
<evidence type="ECO:0000259" key="8">
    <source>
        <dbReference type="Pfam" id="PF02878"/>
    </source>
</evidence>
<dbReference type="Pfam" id="PF02879">
    <property type="entry name" value="PGM_PMM_II"/>
    <property type="match status" value="1"/>
</dbReference>
<evidence type="ECO:0000256" key="4">
    <source>
        <dbReference type="ARBA" id="ARBA00022723"/>
    </source>
</evidence>
<dbReference type="InterPro" id="IPR005845">
    <property type="entry name" value="A-D-PHexomutase_a/b/a-II"/>
</dbReference>
<evidence type="ECO:0008006" key="12">
    <source>
        <dbReference type="Google" id="ProtNLM"/>
    </source>
</evidence>
<dbReference type="GO" id="GO:0008973">
    <property type="term" value="F:phosphopentomutase activity"/>
    <property type="evidence" value="ECO:0007669"/>
    <property type="project" value="TreeGrafter"/>
</dbReference>
<dbReference type="PANTHER" id="PTHR45745">
    <property type="entry name" value="PHOSPHOMANNOMUTASE 45A"/>
    <property type="match status" value="1"/>
</dbReference>
<evidence type="ECO:0000259" key="10">
    <source>
        <dbReference type="Pfam" id="PF02880"/>
    </source>
</evidence>
<dbReference type="GO" id="GO:0005975">
    <property type="term" value="P:carbohydrate metabolic process"/>
    <property type="evidence" value="ECO:0007669"/>
    <property type="project" value="InterPro"/>
</dbReference>
<evidence type="ECO:0000313" key="11">
    <source>
        <dbReference type="EMBL" id="KGA19697.1"/>
    </source>
</evidence>
<dbReference type="InterPro" id="IPR016066">
    <property type="entry name" value="A-D-PHexomutase_CS"/>
</dbReference>
<dbReference type="InterPro" id="IPR005844">
    <property type="entry name" value="A-D-PHexomutase_a/b/a-I"/>
</dbReference>
<evidence type="ECO:0000256" key="1">
    <source>
        <dbReference type="ARBA" id="ARBA00001946"/>
    </source>
</evidence>
<sequence length="538" mass="58383">MDSKLLAEVRAWIEDDPDPQTAAQLTALLDAEDEVALRKYFAGFLEFGTAGLRGPLGPGPSCMNQAVVGKTAAGIVAYMKERSLTSVVVGRDARHGSEVFENISAEIFSGAGFKVSVLPRPLPTPVLAFAVNELGADVGVMVTASHNPRTDNGYKVYLGGTVDGVTYRGSQIISPADKQISAHIQSIESLKSMPRGSGWQILDEDIVEKYVERTKVLAPRPAELKIVYTAMHGVGTKTLQRVFHRAGFPSLILVQSQAQPDPDFPTLPFPNPEETGALDLALESAKAFDADLVIANDPDADRCSVAIKERDLTWRALRGDEIGAILGEVIAKSAQSGTLANSIVSSSILSKIAAHHQLNFEETLTGFKYIAKIPNLIFGYEEAIGFCVDPQTVNDKDGVSAALLMAQIATDLKNEGKTINDLLDEIWEIYGFHATEQISIRVSDLELISTLMNKLRTQTITEIAGFKVLSKDDLAKPSNSLPATDGLRFNLEKKIRIIIRPSGTEPKIKCYIEVVNSDKSLALSLLEQLRPSLRELLS</sequence>
<dbReference type="InterPro" id="IPR005841">
    <property type="entry name" value="Alpha-D-phosphohexomutase_SF"/>
</dbReference>
<dbReference type="PRINTS" id="PR00509">
    <property type="entry name" value="PGMPMM"/>
</dbReference>
<keyword evidence="4" id="KW-0479">Metal-binding</keyword>
<dbReference type="InterPro" id="IPR016055">
    <property type="entry name" value="A-D-PHexomutase_a/b/a-I/II/III"/>
</dbReference>
<dbReference type="Pfam" id="PF02880">
    <property type="entry name" value="PGM_PMM_III"/>
    <property type="match status" value="1"/>
</dbReference>
<proteinExistence type="inferred from homology"/>
<accession>A0A094Q8H3</accession>
<evidence type="ECO:0000259" key="7">
    <source>
        <dbReference type="Pfam" id="PF00408"/>
    </source>
</evidence>
<feature type="domain" description="Alpha-D-phosphohexomutase alpha/beta/alpha" evidence="8">
    <location>
        <begin position="46"/>
        <end position="188"/>
    </location>
</feature>
<reference evidence="11" key="1">
    <citation type="submission" date="2014-05" db="EMBL/GenBank/DDBJ databases">
        <title>Key roles for freshwater Actinobacteria revealed by deep metagenomic sequencing.</title>
        <authorList>
            <person name="Ghai R."/>
            <person name="Mizuno C.M."/>
            <person name="Picazo A."/>
            <person name="Camacho A."/>
            <person name="Rodriguez-Valera F."/>
        </authorList>
    </citation>
    <scope>NUCLEOTIDE SEQUENCE</scope>
</reference>
<comment type="similarity">
    <text evidence="2">Belongs to the phosphohexose mutase family.</text>
</comment>
<dbReference type="SUPFAM" id="SSF53738">
    <property type="entry name" value="Phosphoglucomutase, first 3 domains"/>
    <property type="match status" value="3"/>
</dbReference>
<dbReference type="Pfam" id="PF00408">
    <property type="entry name" value="PGM_PMM_IV"/>
    <property type="match status" value="1"/>
</dbReference>
<dbReference type="SUPFAM" id="SSF55957">
    <property type="entry name" value="Phosphoglucomutase, C-terminal domain"/>
    <property type="match status" value="1"/>
</dbReference>
<feature type="domain" description="Alpha-D-phosphohexomutase alpha/beta/alpha" evidence="9">
    <location>
        <begin position="209"/>
        <end position="308"/>
    </location>
</feature>
<evidence type="ECO:0000256" key="5">
    <source>
        <dbReference type="ARBA" id="ARBA00022842"/>
    </source>
</evidence>
<evidence type="ECO:0000256" key="3">
    <source>
        <dbReference type="ARBA" id="ARBA00022553"/>
    </source>
</evidence>
<comment type="caution">
    <text evidence="11">The sequence shown here is derived from an EMBL/GenBank/DDBJ whole genome shotgun (WGS) entry which is preliminary data.</text>
</comment>
<organism evidence="11">
    <name type="scientific">freshwater metagenome</name>
    <dbReference type="NCBI Taxonomy" id="449393"/>
    <lineage>
        <taxon>unclassified sequences</taxon>
        <taxon>metagenomes</taxon>
        <taxon>ecological metagenomes</taxon>
    </lineage>
</organism>
<evidence type="ECO:0000256" key="6">
    <source>
        <dbReference type="ARBA" id="ARBA00023235"/>
    </source>
</evidence>
<dbReference type="Pfam" id="PF02878">
    <property type="entry name" value="PGM_PMM_I"/>
    <property type="match status" value="1"/>
</dbReference>
<evidence type="ECO:0000259" key="9">
    <source>
        <dbReference type="Pfam" id="PF02879"/>
    </source>
</evidence>
<feature type="domain" description="Alpha-D-phosphohexomutase alpha/beta/alpha" evidence="10">
    <location>
        <begin position="319"/>
        <end position="430"/>
    </location>
</feature>
<name>A0A094Q8H3_9ZZZZ</name>
<feature type="domain" description="Alpha-D-phosphohexomutase C-terminal" evidence="7">
    <location>
        <begin position="484"/>
        <end position="521"/>
    </location>
</feature>
<dbReference type="Gene3D" id="3.40.120.10">
    <property type="entry name" value="Alpha-D-Glucose-1,6-Bisphosphate, subunit A, domain 3"/>
    <property type="match status" value="3"/>
</dbReference>
<dbReference type="PANTHER" id="PTHR45745:SF1">
    <property type="entry name" value="PHOSPHOGLUCOMUTASE 2B-RELATED"/>
    <property type="match status" value="1"/>
</dbReference>
<gene>
    <name evidence="11" type="ORF">GM50_4280</name>
</gene>
<dbReference type="InterPro" id="IPR005843">
    <property type="entry name" value="A-D-PHexomutase_C"/>
</dbReference>
<protein>
    <recommendedName>
        <fullName evidence="12">Phosphomannomutase</fullName>
    </recommendedName>
</protein>
<dbReference type="PROSITE" id="PS00710">
    <property type="entry name" value="PGM_PMM"/>
    <property type="match status" value="1"/>
</dbReference>
<dbReference type="GO" id="GO:0000287">
    <property type="term" value="F:magnesium ion binding"/>
    <property type="evidence" value="ECO:0007669"/>
    <property type="project" value="InterPro"/>
</dbReference>
<dbReference type="CDD" id="cd05799">
    <property type="entry name" value="PGM2"/>
    <property type="match status" value="1"/>
</dbReference>
<comment type="cofactor">
    <cofactor evidence="1">
        <name>Mg(2+)</name>
        <dbReference type="ChEBI" id="CHEBI:18420"/>
    </cofactor>
</comment>
<dbReference type="InterPro" id="IPR036900">
    <property type="entry name" value="A-D-PHexomutase_C_sf"/>
</dbReference>